<sequence length="567" mass="66694">MPNLSYRIIRHKSSVPISQLNSSKSDEFLDFSTLLNHDTVFEAPEDDELFFDLENEIGLLIQHQNSKGEDLIQDLMSSSIKQPTLLKSRTLQPTQKKQSNALSDYDERILNISLKILEQKSKISKDKRGFLWPIGFRKKEPRVPQIPTLDKKDGIEHNKEAYDSYINELVMKDYGIHSELNQAVSKILLYLCDVKTFSQLIDINSLTLCIGFFIRLQDEKKVKFLLEDILIDRLKLRPNAEIYNLLLWFVIANTKRRSTLSLLKMVYLTKTTTSLETWLTVYKSLSTVKTRLRMLQIMFHYGMDLQQVKYDLAKDIFKVKNFGLDFESNSEVSKVLEPSLSPNSENKLKQLKGYLDSLDCLHYFSKDDRSLTDTILMNTIIEVFLDYDMPEEALRFYREQVEKYKTLVNIKTCSLFIDYFLKSQNIANAVAITNVFIYHHKQNGKDLAFVNMIWRQLLLACQHSAYHENWPKIMRIIYHRTFVVRNDRKLCFTKTRNKKSIEYKTAKKKYHLNNFKLDPPLTEQEKNYEKLVFNKVMYDLNKTSVLNGQQNNEKLSEHFSESDNLYN</sequence>
<keyword evidence="2" id="KW-1185">Reference proteome</keyword>
<dbReference type="Proteomes" id="UP001165101">
    <property type="component" value="Unassembled WGS sequence"/>
</dbReference>
<accession>A0ACB5TJC8</accession>
<comment type="caution">
    <text evidence="1">The sequence shown here is derived from an EMBL/GenBank/DDBJ whole genome shotgun (WGS) entry which is preliminary data.</text>
</comment>
<gene>
    <name evidence="1" type="ORF">Cboi01_000135600</name>
</gene>
<evidence type="ECO:0000313" key="2">
    <source>
        <dbReference type="Proteomes" id="UP001165101"/>
    </source>
</evidence>
<organism evidence="1 2">
    <name type="scientific">Candida boidinii</name>
    <name type="common">Yeast</name>
    <dbReference type="NCBI Taxonomy" id="5477"/>
    <lineage>
        <taxon>Eukaryota</taxon>
        <taxon>Fungi</taxon>
        <taxon>Dikarya</taxon>
        <taxon>Ascomycota</taxon>
        <taxon>Saccharomycotina</taxon>
        <taxon>Pichiomycetes</taxon>
        <taxon>Pichiales</taxon>
        <taxon>Pichiaceae</taxon>
        <taxon>Ogataea</taxon>
        <taxon>Ogataea/Candida clade</taxon>
    </lineage>
</organism>
<dbReference type="EMBL" id="BSXV01000494">
    <property type="protein sequence ID" value="GME89336.1"/>
    <property type="molecule type" value="Genomic_DNA"/>
</dbReference>
<reference evidence="1" key="1">
    <citation type="submission" date="2023-04" db="EMBL/GenBank/DDBJ databases">
        <title>Candida boidinii NBRC 1967.</title>
        <authorList>
            <person name="Ichikawa N."/>
            <person name="Sato H."/>
            <person name="Tonouchi N."/>
        </authorList>
    </citation>
    <scope>NUCLEOTIDE SEQUENCE</scope>
    <source>
        <strain evidence="1">NBRC 1967</strain>
    </source>
</reference>
<proteinExistence type="predicted"/>
<name>A0ACB5TJC8_CANBO</name>
<evidence type="ECO:0000313" key="1">
    <source>
        <dbReference type="EMBL" id="GME89336.1"/>
    </source>
</evidence>
<protein>
    <submittedName>
        <fullName evidence="1">Unnamed protein product</fullName>
    </submittedName>
</protein>